<evidence type="ECO:0000313" key="3">
    <source>
        <dbReference type="EMBL" id="CAE06648.1"/>
    </source>
</evidence>
<evidence type="ECO:0000256" key="2">
    <source>
        <dbReference type="SAM" id="Phobius"/>
    </source>
</evidence>
<dbReference type="AlphaFoldDB" id="Q7U9W9"/>
<keyword evidence="2" id="KW-1133">Transmembrane helix</keyword>
<protein>
    <submittedName>
        <fullName evidence="3">Conserved hypothetical</fullName>
    </submittedName>
</protein>
<dbReference type="Proteomes" id="UP000001422">
    <property type="component" value="Chromosome"/>
</dbReference>
<sequence>MARVSASQRERAAEGRVWPVVAALVISALLGTLIGWLFLSRGSGSGDSPATDSKRAERELVSPQPPSQTKNSEPRQQLLNRLRALQVNRTWFLRLVDSSWLSRFPERGGRLPSASIDDGPLRQVWDDLSEEWLARVEQLPPAIRARLGQLDNQDWDKQKQILIQQDVHPRVIQALVTAAARTVLPGDVSAGPVEEPYRQLWIAAAIETLKGISIDTIAARSVEVTTRSLRVSSGGARLIAVTVPVGSSLVLGINGTPLMEMTVFGSDGQVLAARGPLRVVSLPPEAGSPVQVLVVNDGVASGVLTLSCRADAPPQPQMVQQPDVDAPEMNEAEESDFDPME</sequence>
<feature type="transmembrane region" description="Helical" evidence="2">
    <location>
        <begin position="20"/>
        <end position="39"/>
    </location>
</feature>
<accession>Q7U9W9</accession>
<dbReference type="eggNOG" id="COG0515">
    <property type="taxonomic scope" value="Bacteria"/>
</dbReference>
<keyword evidence="2" id="KW-0472">Membrane</keyword>
<reference evidence="3 4" key="1">
    <citation type="journal article" date="2003" name="Nature">
        <title>The genome of a motile marine Synechococcus.</title>
        <authorList>
            <person name="Palenik B."/>
            <person name="Brahamsha B."/>
            <person name="Larimer F."/>
            <person name="Land M."/>
            <person name="Hauser L."/>
            <person name="Chain P."/>
            <person name="Lamerdin J."/>
            <person name="Regala W."/>
            <person name="Allen E.A."/>
            <person name="McCarren J."/>
            <person name="Paulsen I."/>
            <person name="Dufresne A."/>
            <person name="Partensky F."/>
            <person name="Webb E."/>
            <person name="Waterbury J."/>
        </authorList>
    </citation>
    <scope>NUCLEOTIDE SEQUENCE [LARGE SCALE GENOMIC DNA]</scope>
    <source>
        <strain evidence="3 4">WH8102</strain>
    </source>
</reference>
<keyword evidence="2" id="KW-0812">Transmembrane</keyword>
<feature type="region of interest" description="Disordered" evidence="1">
    <location>
        <begin position="311"/>
        <end position="341"/>
    </location>
</feature>
<dbReference type="EMBL" id="BX569689">
    <property type="protein sequence ID" value="CAE06648.1"/>
    <property type="molecule type" value="Genomic_DNA"/>
</dbReference>
<proteinExistence type="predicted"/>
<dbReference type="HOGENOM" id="CLU_813610_0_0_3"/>
<dbReference type="RefSeq" id="WP_011127010.1">
    <property type="nucleotide sequence ID" value="NC_005070.1"/>
</dbReference>
<keyword evidence="4" id="KW-1185">Reference proteome</keyword>
<dbReference type="KEGG" id="syw:SYNW0133"/>
<name>Q7U9W9_PARMW</name>
<feature type="region of interest" description="Disordered" evidence="1">
    <location>
        <begin position="43"/>
        <end position="75"/>
    </location>
</feature>
<organism evidence="3 4">
    <name type="scientific">Parasynechococcus marenigrum (strain WH8102)</name>
    <dbReference type="NCBI Taxonomy" id="84588"/>
    <lineage>
        <taxon>Bacteria</taxon>
        <taxon>Bacillati</taxon>
        <taxon>Cyanobacteriota</taxon>
        <taxon>Cyanophyceae</taxon>
        <taxon>Synechococcales</taxon>
        <taxon>Prochlorococcaceae</taxon>
        <taxon>Parasynechococcus</taxon>
        <taxon>Parasynechococcus marenigrum</taxon>
    </lineage>
</organism>
<dbReference type="STRING" id="84588.SYNW0133"/>
<evidence type="ECO:0000256" key="1">
    <source>
        <dbReference type="SAM" id="MobiDB-lite"/>
    </source>
</evidence>
<gene>
    <name evidence="3" type="ordered locus">SYNW0133</name>
</gene>
<evidence type="ECO:0000313" key="4">
    <source>
        <dbReference type="Proteomes" id="UP000001422"/>
    </source>
</evidence>
<feature type="compositionally biased region" description="Acidic residues" evidence="1">
    <location>
        <begin position="325"/>
        <end position="341"/>
    </location>
</feature>